<protein>
    <recommendedName>
        <fullName evidence="2">Ubiquitin-like domain-containing protein</fullName>
    </recommendedName>
</protein>
<name>A0A0Q3H1Q2_BRADI</name>
<keyword evidence="5" id="KW-1185">Reference proteome</keyword>
<dbReference type="STRING" id="15368.A0A0Q3H1Q2"/>
<reference evidence="4" key="3">
    <citation type="submission" date="2018-08" db="UniProtKB">
        <authorList>
            <consortium name="EnsemblPlants"/>
        </authorList>
    </citation>
    <scope>IDENTIFICATION</scope>
    <source>
        <strain evidence="4">cv. Bd21</strain>
    </source>
</reference>
<dbReference type="GO" id="GO:0005634">
    <property type="term" value="C:nucleus"/>
    <property type="evidence" value="ECO:0000318"/>
    <property type="project" value="GO_Central"/>
</dbReference>
<dbReference type="PANTHER" id="PTHR10666">
    <property type="entry name" value="UBIQUITIN"/>
    <property type="match status" value="1"/>
</dbReference>
<evidence type="ECO:0000313" key="5">
    <source>
        <dbReference type="Proteomes" id="UP000008810"/>
    </source>
</evidence>
<dbReference type="Pfam" id="PF00240">
    <property type="entry name" value="ubiquitin"/>
    <property type="match status" value="2"/>
</dbReference>
<dbReference type="SUPFAM" id="SSF54236">
    <property type="entry name" value="Ubiquitin-like"/>
    <property type="match status" value="3"/>
</dbReference>
<dbReference type="GO" id="GO:0019941">
    <property type="term" value="P:modification-dependent protein catabolic process"/>
    <property type="evidence" value="ECO:0000318"/>
    <property type="project" value="GO_Central"/>
</dbReference>
<dbReference type="GO" id="GO:0031386">
    <property type="term" value="F:protein tag activity"/>
    <property type="evidence" value="ECO:0000318"/>
    <property type="project" value="GO_Central"/>
</dbReference>
<dbReference type="Gramene" id="KQJ87314">
    <property type="protein sequence ID" value="KQJ87314"/>
    <property type="gene ID" value="BRADI_4g10327v3"/>
</dbReference>
<reference evidence="3" key="2">
    <citation type="submission" date="2017-06" db="EMBL/GenBank/DDBJ databases">
        <title>WGS assembly of Brachypodium distachyon.</title>
        <authorList>
            <consortium name="The International Brachypodium Initiative"/>
            <person name="Lucas S."/>
            <person name="Harmon-Smith M."/>
            <person name="Lail K."/>
            <person name="Tice H."/>
            <person name="Grimwood J."/>
            <person name="Bruce D."/>
            <person name="Barry K."/>
            <person name="Shu S."/>
            <person name="Lindquist E."/>
            <person name="Wang M."/>
            <person name="Pitluck S."/>
            <person name="Vogel J.P."/>
            <person name="Garvin D.F."/>
            <person name="Mockler T.C."/>
            <person name="Schmutz J."/>
            <person name="Rokhsar D."/>
            <person name="Bevan M.W."/>
        </authorList>
    </citation>
    <scope>NUCLEOTIDE SEQUENCE</scope>
    <source>
        <strain evidence="3">Bd21</strain>
    </source>
</reference>
<accession>A0A0Q3H1Q2</accession>
<dbReference type="InParanoid" id="A0A0Q3H1Q2"/>
<dbReference type="Proteomes" id="UP000008810">
    <property type="component" value="Chromosome 4"/>
</dbReference>
<evidence type="ECO:0000256" key="1">
    <source>
        <dbReference type="ARBA" id="ARBA00022499"/>
    </source>
</evidence>
<sequence>AGVICSQMHIYVKNPTGRTICHRVHESDTLYTIKAKMQEQHRLVFDGQGRTITLEVDSLDTIDEVKSKIQVKEGFPKGQQCLIFGNKQLEDGELTLADHNIWKESTILLVLKPSSTDTVNDVKVKIYEKDGTRPIQQRLIFCGKQMEDDRTLADYNIENGRTLDVVLCQCGC</sequence>
<dbReference type="AlphaFoldDB" id="A0A0Q3H1Q2"/>
<dbReference type="Gene3D" id="3.10.20.90">
    <property type="entry name" value="Phosphatidylinositol 3-kinase Catalytic Subunit, Chain A, domain 1"/>
    <property type="match status" value="3"/>
</dbReference>
<dbReference type="GO" id="GO:0016567">
    <property type="term" value="P:protein ubiquitination"/>
    <property type="evidence" value="ECO:0000318"/>
    <property type="project" value="GO_Central"/>
</dbReference>
<proteinExistence type="predicted"/>
<reference evidence="3 4" key="1">
    <citation type="journal article" date="2010" name="Nature">
        <title>Genome sequencing and analysis of the model grass Brachypodium distachyon.</title>
        <authorList>
            <consortium name="International Brachypodium Initiative"/>
        </authorList>
    </citation>
    <scope>NUCLEOTIDE SEQUENCE [LARGE SCALE GENOMIC DNA]</scope>
    <source>
        <strain evidence="3 4">Bd21</strain>
    </source>
</reference>
<dbReference type="ExpressionAtlas" id="A0A0Q3H1Q2">
    <property type="expression patterns" value="baseline and differential"/>
</dbReference>
<dbReference type="GO" id="GO:0003729">
    <property type="term" value="F:mRNA binding"/>
    <property type="evidence" value="ECO:0007669"/>
    <property type="project" value="UniProtKB-ARBA"/>
</dbReference>
<feature type="domain" description="Ubiquitin-like" evidence="2">
    <location>
        <begin position="116"/>
        <end position="172"/>
    </location>
</feature>
<dbReference type="OrthoDB" id="680547at2759"/>
<dbReference type="EnsemblPlants" id="KQJ87314">
    <property type="protein sequence ID" value="KQJ87314"/>
    <property type="gene ID" value="BRADI_4g10327v3"/>
</dbReference>
<keyword evidence="1" id="KW-1017">Isopeptide bond</keyword>
<dbReference type="InterPro" id="IPR050158">
    <property type="entry name" value="Ubiquitin_ubiquitin-like"/>
</dbReference>
<feature type="non-terminal residue" evidence="3">
    <location>
        <position position="1"/>
    </location>
</feature>
<gene>
    <name evidence="3" type="ORF">BRADI_4g10327v3</name>
</gene>
<dbReference type="PRINTS" id="PR00348">
    <property type="entry name" value="UBIQUITIN"/>
</dbReference>
<dbReference type="GO" id="GO:0031625">
    <property type="term" value="F:ubiquitin protein ligase binding"/>
    <property type="evidence" value="ECO:0000318"/>
    <property type="project" value="GO_Central"/>
</dbReference>
<dbReference type="PROSITE" id="PS50053">
    <property type="entry name" value="UBIQUITIN_2"/>
    <property type="match status" value="2"/>
</dbReference>
<dbReference type="InterPro" id="IPR029071">
    <property type="entry name" value="Ubiquitin-like_domsf"/>
</dbReference>
<dbReference type="GO" id="GO:0005737">
    <property type="term" value="C:cytoplasm"/>
    <property type="evidence" value="ECO:0000318"/>
    <property type="project" value="GO_Central"/>
</dbReference>
<evidence type="ECO:0000313" key="4">
    <source>
        <dbReference type="EnsemblPlants" id="KQJ87314"/>
    </source>
</evidence>
<dbReference type="InterPro" id="IPR000626">
    <property type="entry name" value="Ubiquitin-like_dom"/>
</dbReference>
<evidence type="ECO:0000259" key="2">
    <source>
        <dbReference type="PROSITE" id="PS50053"/>
    </source>
</evidence>
<dbReference type="EMBL" id="CM000883">
    <property type="protein sequence ID" value="KQJ87314.1"/>
    <property type="molecule type" value="Genomic_DNA"/>
</dbReference>
<feature type="domain" description="Ubiquitin-like" evidence="2">
    <location>
        <begin position="31"/>
        <end position="116"/>
    </location>
</feature>
<dbReference type="FunFam" id="3.10.20.90:FF:000306">
    <property type="entry name" value="Putative ubiquitin-like protein"/>
    <property type="match status" value="1"/>
</dbReference>
<organism evidence="3">
    <name type="scientific">Brachypodium distachyon</name>
    <name type="common">Purple false brome</name>
    <name type="synonym">Trachynia distachya</name>
    <dbReference type="NCBI Taxonomy" id="15368"/>
    <lineage>
        <taxon>Eukaryota</taxon>
        <taxon>Viridiplantae</taxon>
        <taxon>Streptophyta</taxon>
        <taxon>Embryophyta</taxon>
        <taxon>Tracheophyta</taxon>
        <taxon>Spermatophyta</taxon>
        <taxon>Magnoliopsida</taxon>
        <taxon>Liliopsida</taxon>
        <taxon>Poales</taxon>
        <taxon>Poaceae</taxon>
        <taxon>BOP clade</taxon>
        <taxon>Pooideae</taxon>
        <taxon>Stipodae</taxon>
        <taxon>Brachypodieae</taxon>
        <taxon>Brachypodium</taxon>
    </lineage>
</organism>
<evidence type="ECO:0000313" key="3">
    <source>
        <dbReference type="EMBL" id="KQJ87314.1"/>
    </source>
</evidence>
<dbReference type="SMART" id="SM00213">
    <property type="entry name" value="UBQ"/>
    <property type="match status" value="2"/>
</dbReference>
<dbReference type="InterPro" id="IPR019956">
    <property type="entry name" value="Ubiquitin_dom"/>
</dbReference>